<protein>
    <recommendedName>
        <fullName evidence="4">Eukaryotic translation initiation factor 3 subunit E N-terminal domain-containing protein</fullName>
    </recommendedName>
</protein>
<dbReference type="AlphaFoldDB" id="A0A5J9V7F6"/>
<organism evidence="5 6">
    <name type="scientific">Eragrostis curvula</name>
    <name type="common">weeping love grass</name>
    <dbReference type="NCBI Taxonomy" id="38414"/>
    <lineage>
        <taxon>Eukaryota</taxon>
        <taxon>Viridiplantae</taxon>
        <taxon>Streptophyta</taxon>
        <taxon>Embryophyta</taxon>
        <taxon>Tracheophyta</taxon>
        <taxon>Spermatophyta</taxon>
        <taxon>Magnoliopsida</taxon>
        <taxon>Liliopsida</taxon>
        <taxon>Poales</taxon>
        <taxon>Poaceae</taxon>
        <taxon>PACMAD clade</taxon>
        <taxon>Chloridoideae</taxon>
        <taxon>Eragrostideae</taxon>
        <taxon>Eragrostidinae</taxon>
        <taxon>Eragrostis</taxon>
    </lineage>
</organism>
<reference evidence="5 6" key="1">
    <citation type="journal article" date="2019" name="Sci. Rep.">
        <title>A high-quality genome of Eragrostis curvula grass provides insights into Poaceae evolution and supports new strategies to enhance forage quality.</title>
        <authorList>
            <person name="Carballo J."/>
            <person name="Santos B.A.C.M."/>
            <person name="Zappacosta D."/>
            <person name="Garbus I."/>
            <person name="Selva J.P."/>
            <person name="Gallo C.A."/>
            <person name="Diaz A."/>
            <person name="Albertini E."/>
            <person name="Caccamo M."/>
            <person name="Echenique V."/>
        </authorList>
    </citation>
    <scope>NUCLEOTIDE SEQUENCE [LARGE SCALE GENOMIC DNA]</scope>
    <source>
        <strain evidence="6">cv. Victoria</strain>
        <tissue evidence="5">Leaf</tissue>
    </source>
</reference>
<accession>A0A5J9V7F6</accession>
<evidence type="ECO:0000313" key="5">
    <source>
        <dbReference type="EMBL" id="TVU32019.1"/>
    </source>
</evidence>
<dbReference type="Gramene" id="TVU32019">
    <property type="protein sequence ID" value="TVU32019"/>
    <property type="gene ID" value="EJB05_23735"/>
</dbReference>
<feature type="domain" description="Eukaryotic translation initiation factor 3 subunit E N-terminal" evidence="4">
    <location>
        <begin position="1"/>
        <end position="61"/>
    </location>
</feature>
<keyword evidence="1" id="KW-0963">Cytoplasm</keyword>
<keyword evidence="2" id="KW-0396">Initiation factor</keyword>
<dbReference type="GO" id="GO:0003743">
    <property type="term" value="F:translation initiation factor activity"/>
    <property type="evidence" value="ECO:0007669"/>
    <property type="project" value="UniProtKB-KW"/>
</dbReference>
<name>A0A5J9V7F6_9POAL</name>
<dbReference type="Proteomes" id="UP000324897">
    <property type="component" value="Chromosome 1"/>
</dbReference>
<feature type="non-terminal residue" evidence="5">
    <location>
        <position position="1"/>
    </location>
</feature>
<keyword evidence="3" id="KW-0648">Protein biosynthesis</keyword>
<dbReference type="GO" id="GO:0005852">
    <property type="term" value="C:eukaryotic translation initiation factor 3 complex"/>
    <property type="evidence" value="ECO:0007669"/>
    <property type="project" value="InterPro"/>
</dbReference>
<evidence type="ECO:0000256" key="1">
    <source>
        <dbReference type="ARBA" id="ARBA00022490"/>
    </source>
</evidence>
<comment type="caution">
    <text evidence="5">The sequence shown here is derived from an EMBL/GenBank/DDBJ whole genome shotgun (WGS) entry which is preliminary data.</text>
</comment>
<sequence>MFPLLEFVQERPLYPEAEVLVEYAMSIHRSLHSTDNVPDDMARRRENVHAQLKVFEAAVAPSSPSYGTRSSCRNSRRTGISTFTCSSRDSRNRIIDMFFQDRYLNAIQTNEHHI</sequence>
<evidence type="ECO:0000256" key="3">
    <source>
        <dbReference type="ARBA" id="ARBA00022917"/>
    </source>
</evidence>
<evidence type="ECO:0000259" key="4">
    <source>
        <dbReference type="Pfam" id="PF09440"/>
    </source>
</evidence>
<dbReference type="Pfam" id="PF09440">
    <property type="entry name" value="eIF3_N"/>
    <property type="match status" value="1"/>
</dbReference>
<evidence type="ECO:0000313" key="6">
    <source>
        <dbReference type="Proteomes" id="UP000324897"/>
    </source>
</evidence>
<dbReference type="InterPro" id="IPR016650">
    <property type="entry name" value="eIF3e"/>
</dbReference>
<dbReference type="OrthoDB" id="782185at2759"/>
<gene>
    <name evidence="5" type="ORF">EJB05_23735</name>
</gene>
<dbReference type="EMBL" id="RWGY01000011">
    <property type="protein sequence ID" value="TVU32019.1"/>
    <property type="molecule type" value="Genomic_DNA"/>
</dbReference>
<dbReference type="InterPro" id="IPR019010">
    <property type="entry name" value="eIF3e_N"/>
</dbReference>
<keyword evidence="6" id="KW-1185">Reference proteome</keyword>
<evidence type="ECO:0000256" key="2">
    <source>
        <dbReference type="ARBA" id="ARBA00022540"/>
    </source>
</evidence>
<dbReference type="PANTHER" id="PTHR10317">
    <property type="entry name" value="EUKARYOTIC TRANSLATION INITIATION FACTOR 3 SUBUNIT E"/>
    <property type="match status" value="1"/>
</dbReference>
<proteinExistence type="predicted"/>